<evidence type="ECO:0000256" key="2">
    <source>
        <dbReference type="ARBA" id="ARBA00023002"/>
    </source>
</evidence>
<keyword evidence="3" id="KW-0520">NAD</keyword>
<dbReference type="InterPro" id="IPR056798">
    <property type="entry name" value="ADH_Fe_C"/>
</dbReference>
<evidence type="ECO:0000256" key="1">
    <source>
        <dbReference type="ARBA" id="ARBA00007358"/>
    </source>
</evidence>
<evidence type="ECO:0000259" key="5">
    <source>
        <dbReference type="Pfam" id="PF25137"/>
    </source>
</evidence>
<organism evidence="6 7">
    <name type="scientific">Pseudotabrizicola algicola</name>
    <dbReference type="NCBI Taxonomy" id="2709381"/>
    <lineage>
        <taxon>Bacteria</taxon>
        <taxon>Pseudomonadati</taxon>
        <taxon>Pseudomonadota</taxon>
        <taxon>Alphaproteobacteria</taxon>
        <taxon>Rhodobacterales</taxon>
        <taxon>Paracoccaceae</taxon>
        <taxon>Pseudotabrizicola</taxon>
    </lineage>
</organism>
<feature type="domain" description="Fe-containing alcohol dehydrogenase-like C-terminal" evidence="5">
    <location>
        <begin position="168"/>
        <end position="349"/>
    </location>
</feature>
<gene>
    <name evidence="6" type="ORF">G3572_10530</name>
</gene>
<dbReference type="Pfam" id="PF00465">
    <property type="entry name" value="Fe-ADH"/>
    <property type="match status" value="1"/>
</dbReference>
<dbReference type="GO" id="GO:0004022">
    <property type="term" value="F:alcohol dehydrogenase (NAD+) activity"/>
    <property type="evidence" value="ECO:0007669"/>
    <property type="project" value="TreeGrafter"/>
</dbReference>
<keyword evidence="7" id="KW-1185">Reference proteome</keyword>
<dbReference type="GO" id="GO:0018506">
    <property type="term" value="F:maleylacetate reductase activity"/>
    <property type="evidence" value="ECO:0007669"/>
    <property type="project" value="InterPro"/>
</dbReference>
<comment type="similarity">
    <text evidence="1">Belongs to the iron-containing alcohol dehydrogenase family.</text>
</comment>
<evidence type="ECO:0000256" key="3">
    <source>
        <dbReference type="ARBA" id="ARBA00023027"/>
    </source>
</evidence>
<dbReference type="Proteomes" id="UP000481421">
    <property type="component" value="Unassembled WGS sequence"/>
</dbReference>
<dbReference type="GO" id="GO:0046872">
    <property type="term" value="F:metal ion binding"/>
    <property type="evidence" value="ECO:0007669"/>
    <property type="project" value="InterPro"/>
</dbReference>
<proteinExistence type="inferred from homology"/>
<dbReference type="Gene3D" id="1.20.1090.10">
    <property type="entry name" value="Dehydroquinate synthase-like - alpha domain"/>
    <property type="match status" value="1"/>
</dbReference>
<evidence type="ECO:0000259" key="4">
    <source>
        <dbReference type="Pfam" id="PF00465"/>
    </source>
</evidence>
<sequence length="356" mass="37615">MSFFRPDFTARSASVRVRFGAGIRRTVAEEMDTLGVQRALILTTPQQAGMADEFEGYCGSRAVGRFTGAAMHTPVDVSEQATDLVRALQADVVISVGGGSTTGLGKAIALRTDLPQIVVPTTYAGSEATGILGQTEKGVKTTLTSPKVQPEVILYDAELVATLPLPMTVTSALNAMAHAAEGLYARDRSPISSLMAVEGLRAFRDSLPKIMAKPDDLTARGESLYGAWLCGTVLGQVGMALHHKLCHTLGGSFDLPHAETHAIILPHAIGFNAAAVPDLLAPLADLFGAAPGAGLWRFAQQNGAPMALRDLGLSESDLDRAADLASANPYWNPRPVTREAVRHLLQAAWAGDRPND</sequence>
<dbReference type="Gene3D" id="3.40.50.1970">
    <property type="match status" value="1"/>
</dbReference>
<dbReference type="Pfam" id="PF25137">
    <property type="entry name" value="ADH_Fe_C"/>
    <property type="match status" value="1"/>
</dbReference>
<accession>A0A6B3RUC9</accession>
<keyword evidence="2" id="KW-0560">Oxidoreductase</keyword>
<dbReference type="RefSeq" id="WP_164611546.1">
    <property type="nucleotide sequence ID" value="NZ_JAAIKE010000003.1"/>
</dbReference>
<name>A0A6B3RUC9_9RHOB</name>
<dbReference type="PANTHER" id="PTHR11496">
    <property type="entry name" value="ALCOHOL DEHYDROGENASE"/>
    <property type="match status" value="1"/>
</dbReference>
<evidence type="ECO:0000313" key="7">
    <source>
        <dbReference type="Proteomes" id="UP000481421"/>
    </source>
</evidence>
<dbReference type="InterPro" id="IPR001670">
    <property type="entry name" value="ADH_Fe/GldA"/>
</dbReference>
<dbReference type="PANTHER" id="PTHR11496:SF102">
    <property type="entry name" value="ALCOHOL DEHYDROGENASE 4"/>
    <property type="match status" value="1"/>
</dbReference>
<dbReference type="AlphaFoldDB" id="A0A6B3RUC9"/>
<protein>
    <submittedName>
        <fullName evidence="6">Maleylacetate reductase</fullName>
    </submittedName>
</protein>
<comment type="caution">
    <text evidence="6">The sequence shown here is derived from an EMBL/GenBank/DDBJ whole genome shotgun (WGS) entry which is preliminary data.</text>
</comment>
<evidence type="ECO:0000313" key="6">
    <source>
        <dbReference type="EMBL" id="NEX46642.1"/>
    </source>
</evidence>
<dbReference type="InterPro" id="IPR039697">
    <property type="entry name" value="Alcohol_dehydrogenase_Fe"/>
</dbReference>
<feature type="domain" description="Alcohol dehydrogenase iron-type/glycerol dehydrogenase GldA" evidence="4">
    <location>
        <begin position="16"/>
        <end position="156"/>
    </location>
</feature>
<dbReference type="InterPro" id="IPR034786">
    <property type="entry name" value="MAR"/>
</dbReference>
<dbReference type="EMBL" id="JAAIKE010000003">
    <property type="protein sequence ID" value="NEX46642.1"/>
    <property type="molecule type" value="Genomic_DNA"/>
</dbReference>
<dbReference type="CDD" id="cd08177">
    <property type="entry name" value="MAR"/>
    <property type="match status" value="1"/>
</dbReference>
<dbReference type="SUPFAM" id="SSF56796">
    <property type="entry name" value="Dehydroquinate synthase-like"/>
    <property type="match status" value="1"/>
</dbReference>
<reference evidence="6 7" key="1">
    <citation type="submission" date="2020-02" db="EMBL/GenBank/DDBJ databases">
        <title>Rhodobacter algicola sp. nov., isolated from microalga culture.</title>
        <authorList>
            <person name="Park C.-Y."/>
        </authorList>
    </citation>
    <scope>NUCLEOTIDE SEQUENCE [LARGE SCALE GENOMIC DNA]</scope>
    <source>
        <strain evidence="6 7">ETT8</strain>
    </source>
</reference>